<feature type="signal peptide" evidence="1">
    <location>
        <begin position="1"/>
        <end position="30"/>
    </location>
</feature>
<accession>A0A4Q7MSD1</accession>
<evidence type="ECO:0008006" key="4">
    <source>
        <dbReference type="Google" id="ProtNLM"/>
    </source>
</evidence>
<feature type="chain" id="PRO_5020638385" description="Porin-like protein" evidence="1">
    <location>
        <begin position="31"/>
        <end position="368"/>
    </location>
</feature>
<dbReference type="AlphaFoldDB" id="A0A4Q7MSD1"/>
<dbReference type="RefSeq" id="WP_130541881.1">
    <property type="nucleotide sequence ID" value="NZ_CP042431.1"/>
</dbReference>
<reference evidence="2 3" key="1">
    <citation type="submission" date="2019-02" db="EMBL/GenBank/DDBJ databases">
        <title>Genomic Encyclopedia of Type Strains, Phase IV (KMG-IV): sequencing the most valuable type-strain genomes for metagenomic binning, comparative biology and taxonomic classification.</title>
        <authorList>
            <person name="Goeker M."/>
        </authorList>
    </citation>
    <scope>NUCLEOTIDE SEQUENCE [LARGE SCALE GENOMIC DNA]</scope>
    <source>
        <strain evidence="2 3">DSM 18116</strain>
    </source>
</reference>
<organism evidence="2 3">
    <name type="scientific">Pseudobacter ginsenosidimutans</name>
    <dbReference type="NCBI Taxonomy" id="661488"/>
    <lineage>
        <taxon>Bacteria</taxon>
        <taxon>Pseudomonadati</taxon>
        <taxon>Bacteroidota</taxon>
        <taxon>Chitinophagia</taxon>
        <taxon>Chitinophagales</taxon>
        <taxon>Chitinophagaceae</taxon>
        <taxon>Pseudobacter</taxon>
    </lineage>
</organism>
<gene>
    <name evidence="2" type="ORF">EV199_3271</name>
</gene>
<comment type="caution">
    <text evidence="2">The sequence shown here is derived from an EMBL/GenBank/DDBJ whole genome shotgun (WGS) entry which is preliminary data.</text>
</comment>
<evidence type="ECO:0000256" key="1">
    <source>
        <dbReference type="SAM" id="SignalP"/>
    </source>
</evidence>
<dbReference type="OrthoDB" id="5505971at2"/>
<sequence length="368" mass="38773">MMVSNYTTGIPGRKVACIVLSLLMTGSVQAQSQNSKGGVHIGLIYPISTHGTNAAASTNNFSFHLLAGVSKNETGAAFSGFSNVIFGNASGAQFAGFSNHIGGQSSGAQLAGFMNFTGEARGTQLAGFMNASKSSTGIQLAGFANYSKGSGGKFQAAGYLNMAKDVKLQLSGFMNIGQDVNTQLGGFLNIARNVKGVQIGFINIAESGTPIGLVNIVKNGEMAVRVTVDELGTVIGGFRSGGKRMYGVLGAGYNGKTSKTMYALEGAIGAHFPVSEYFRMYTELASATLDDFKKGDFFRGSLRVFPGFRIGNQLEIFAGPTFNYVYFDIASGKGVDLVNHFMWSEKAGDEHQQGMYIGAIGGISWKLK</sequence>
<protein>
    <recommendedName>
        <fullName evidence="4">Porin-like protein</fullName>
    </recommendedName>
</protein>
<dbReference type="Proteomes" id="UP000293874">
    <property type="component" value="Unassembled WGS sequence"/>
</dbReference>
<evidence type="ECO:0000313" key="3">
    <source>
        <dbReference type="Proteomes" id="UP000293874"/>
    </source>
</evidence>
<evidence type="ECO:0000313" key="2">
    <source>
        <dbReference type="EMBL" id="RZS71368.1"/>
    </source>
</evidence>
<keyword evidence="1" id="KW-0732">Signal</keyword>
<keyword evidence="3" id="KW-1185">Reference proteome</keyword>
<dbReference type="EMBL" id="SGXA01000002">
    <property type="protein sequence ID" value="RZS71368.1"/>
    <property type="molecule type" value="Genomic_DNA"/>
</dbReference>
<name>A0A4Q7MSD1_9BACT</name>
<proteinExistence type="predicted"/>